<dbReference type="InterPro" id="IPR050299">
    <property type="entry name" value="YjjX_NTPase"/>
</dbReference>
<organism evidence="12 15">
    <name type="scientific">Halanaeroarchaeum sulfurireducens</name>
    <dbReference type="NCBI Taxonomy" id="1604004"/>
    <lineage>
        <taxon>Archaea</taxon>
        <taxon>Methanobacteriati</taxon>
        <taxon>Methanobacteriota</taxon>
        <taxon>Stenosarchaea group</taxon>
        <taxon>Halobacteria</taxon>
        <taxon>Halobacteriales</taxon>
        <taxon>Halobacteriaceae</taxon>
        <taxon>Halanaeroarchaeum</taxon>
    </lineage>
</organism>
<comment type="catalytic activity">
    <reaction evidence="9 10">
        <text>XTP + H2O = XDP + phosphate + H(+)</text>
        <dbReference type="Rhea" id="RHEA:28406"/>
        <dbReference type="ChEBI" id="CHEBI:15377"/>
        <dbReference type="ChEBI" id="CHEBI:15378"/>
        <dbReference type="ChEBI" id="CHEBI:43474"/>
        <dbReference type="ChEBI" id="CHEBI:59884"/>
        <dbReference type="ChEBI" id="CHEBI:61314"/>
        <dbReference type="EC" id="3.6.1.73"/>
    </reaction>
</comment>
<dbReference type="OrthoDB" id="52857at2157"/>
<evidence type="ECO:0000313" key="12">
    <source>
        <dbReference type="EMBL" id="AKH97125.1"/>
    </source>
</evidence>
<dbReference type="AlphaFoldDB" id="A0A0F7PAA0"/>
<comment type="subunit">
    <text evidence="10">Homodimer.</text>
</comment>
<evidence type="ECO:0000313" key="14">
    <source>
        <dbReference type="Proteomes" id="UP000060390"/>
    </source>
</evidence>
<evidence type="ECO:0000256" key="10">
    <source>
        <dbReference type="HAMAP-Rule" id="MF_00648"/>
    </source>
</evidence>
<dbReference type="Proteomes" id="UP000069906">
    <property type="component" value="Chromosome"/>
</dbReference>
<keyword evidence="4 10" id="KW-0378">Hydrolase</keyword>
<dbReference type="PATRIC" id="fig|1604004.4.peg.658"/>
<protein>
    <recommendedName>
        <fullName evidence="10">Probable inosine/xanthosine triphosphatase</fullName>
        <shortName evidence="10">ITPase/XTPase</shortName>
        <ecNumber evidence="10">3.6.1.73</ecNumber>
    </recommendedName>
    <alternativeName>
        <fullName evidence="10">Non-canonical purine NTP phosphatase</fullName>
    </alternativeName>
    <alternativeName>
        <fullName evidence="10">Non-standard purine NTP phosphatase</fullName>
    </alternativeName>
    <alternativeName>
        <fullName evidence="10">Nucleoside-triphosphate phosphatase</fullName>
        <shortName evidence="10">NTPase</shortName>
    </alternativeName>
</protein>
<dbReference type="GeneID" id="26009990"/>
<dbReference type="InterPro" id="IPR029001">
    <property type="entry name" value="ITPase-like_fam"/>
</dbReference>
<dbReference type="PANTHER" id="PTHR34699:SF2">
    <property type="entry name" value="NON-CANONICAL PURINE NTP PHOSPHATASE_PRRC1 DOMAIN-CONTAINING PROTEIN"/>
    <property type="match status" value="1"/>
</dbReference>
<feature type="binding site" evidence="10">
    <location>
        <position position="33"/>
    </location>
    <ligand>
        <name>Mg(2+)</name>
        <dbReference type="ChEBI" id="CHEBI:18420"/>
    </ligand>
</feature>
<comment type="similarity">
    <text evidence="10">Belongs to the YjjX NTPase family.</text>
</comment>
<comment type="catalytic activity">
    <reaction evidence="8 10">
        <text>ITP + H2O = IDP + phosphate + H(+)</text>
        <dbReference type="Rhea" id="RHEA:28330"/>
        <dbReference type="ChEBI" id="CHEBI:15377"/>
        <dbReference type="ChEBI" id="CHEBI:15378"/>
        <dbReference type="ChEBI" id="CHEBI:43474"/>
        <dbReference type="ChEBI" id="CHEBI:58280"/>
        <dbReference type="ChEBI" id="CHEBI:61402"/>
        <dbReference type="EC" id="3.6.1.73"/>
    </reaction>
</comment>
<gene>
    <name evidence="13" type="ORF">HLASA_0625</name>
    <name evidence="12" type="ORF">HLASF_0629</name>
</gene>
<evidence type="ECO:0000256" key="3">
    <source>
        <dbReference type="ARBA" id="ARBA00022741"/>
    </source>
</evidence>
<dbReference type="EMBL" id="CP008874">
    <property type="protein sequence ID" value="AKH97125.1"/>
    <property type="molecule type" value="Genomic_DNA"/>
</dbReference>
<dbReference type="STRING" id="1604004.HLASA_0625"/>
<keyword evidence="6 10" id="KW-0546">Nucleotide metabolism</keyword>
<evidence type="ECO:0000313" key="15">
    <source>
        <dbReference type="Proteomes" id="UP000069906"/>
    </source>
</evidence>
<dbReference type="KEGG" id="hsu:HLASF_0629"/>
<reference evidence="13 14" key="3">
    <citation type="journal article" date="2016" name="Stand. Genomic Sci.">
        <title>Complete genome sequence of 'Halanaeroarchaeum sulfurireducens' M27-SA2, a sulfur-reducing and acetate-oxidizing haloarchaeon from the deep-sea hypersaline anoxic lake Medee.</title>
        <authorList>
            <person name="Messina E."/>
            <person name="Sorokin D.Y."/>
            <person name="Kublanov I.V."/>
            <person name="Toshchakov S."/>
            <person name="Lopatina A."/>
            <person name="Arcadi E."/>
            <person name="Smedile F."/>
            <person name="La Spada G."/>
            <person name="La Cono V."/>
            <person name="Yakimov M.M."/>
        </authorList>
    </citation>
    <scope>NUCLEOTIDE SEQUENCE [LARGE SCALE GENOMIC DNA]</scope>
    <source>
        <strain evidence="13 14">M27-SA2</strain>
    </source>
</reference>
<dbReference type="Proteomes" id="UP000060390">
    <property type="component" value="Chromosome"/>
</dbReference>
<comment type="cofactor">
    <cofactor evidence="1">
        <name>Mn(2+)</name>
        <dbReference type="ChEBI" id="CHEBI:29035"/>
    </cofactor>
</comment>
<keyword evidence="5 10" id="KW-0460">Magnesium</keyword>
<dbReference type="HOGENOM" id="CLU_087417_0_1_2"/>
<dbReference type="GO" id="GO:0000166">
    <property type="term" value="F:nucleotide binding"/>
    <property type="evidence" value="ECO:0007669"/>
    <property type="project" value="UniProtKB-KW"/>
</dbReference>
<comment type="cofactor">
    <cofactor evidence="10">
        <name>Mg(2+)</name>
        <dbReference type="ChEBI" id="CHEBI:18420"/>
    </cofactor>
    <cofactor evidence="10">
        <name>Mn(2+)</name>
        <dbReference type="ChEBI" id="CHEBI:29035"/>
    </cofactor>
    <text evidence="10">Binds 1 divalent metal cation per subunit; can use either Mg(2+) or Mn(2+).</text>
</comment>
<dbReference type="Pfam" id="PF01931">
    <property type="entry name" value="NTPase_I-T"/>
    <property type="match status" value="1"/>
</dbReference>
<dbReference type="EC" id="3.6.1.73" evidence="10"/>
<proteinExistence type="inferred from homology"/>
<dbReference type="GO" id="GO:0006772">
    <property type="term" value="P:thiamine metabolic process"/>
    <property type="evidence" value="ECO:0007669"/>
    <property type="project" value="TreeGrafter"/>
</dbReference>
<accession>A0A0F7PAA0</accession>
<dbReference type="GO" id="GO:0046872">
    <property type="term" value="F:metal ion binding"/>
    <property type="evidence" value="ECO:0007669"/>
    <property type="project" value="UniProtKB-KW"/>
</dbReference>
<dbReference type="EMBL" id="CP011564">
    <property type="protein sequence ID" value="ALG81526.1"/>
    <property type="molecule type" value="Genomic_DNA"/>
</dbReference>
<dbReference type="GO" id="GO:0103023">
    <property type="term" value="F:ITPase activity"/>
    <property type="evidence" value="ECO:0007669"/>
    <property type="project" value="UniProtKB-EC"/>
</dbReference>
<dbReference type="FunFam" id="3.90.950.10:FF:000002">
    <property type="entry name" value="Inosine/xanthosine triphosphatase"/>
    <property type="match status" value="1"/>
</dbReference>
<dbReference type="RefSeq" id="WP_050047924.1">
    <property type="nucleotide sequence ID" value="NZ_CP008874.1"/>
</dbReference>
<reference evidence="12 15" key="1">
    <citation type="journal article" date="2015" name="ISME J.">
        <title>Elemental sulfur and acetate can support life of a novel strictly anaerobic haloarchaeon.</title>
        <authorList>
            <person name="Sorokin D.Y."/>
            <person name="Kublanov I.V."/>
            <person name="Gavrilov S.N."/>
            <person name="Rojo D."/>
            <person name="Roman P."/>
            <person name="Golyshin P.N."/>
            <person name="Slepak V.Z."/>
            <person name="Smedile F."/>
            <person name="Ferrer M."/>
            <person name="Messina E."/>
            <person name="La Cono V."/>
            <person name="Yakimov M.M."/>
        </authorList>
    </citation>
    <scope>NUCLEOTIDE SEQUENCE [LARGE SCALE GENOMIC DNA]</scope>
    <source>
        <strain evidence="12 15">HSR2</strain>
    </source>
</reference>
<evidence type="ECO:0000256" key="9">
    <source>
        <dbReference type="ARBA" id="ARBA00048781"/>
    </source>
</evidence>
<reference evidence="14" key="2">
    <citation type="submission" date="2015-05" db="EMBL/GenBank/DDBJ databases">
        <title>Complete genome sequence of Halanaeroarchaeum sulfurireducens type strain M27-SA2, a sulfate-reducer haloarchaeon from marine anoxic lake Medee.</title>
        <authorList>
            <person name="Messina E."/>
            <person name="Kublanov I.V."/>
            <person name="Toshchakov S."/>
            <person name="Arcadi E."/>
            <person name="La Spada G."/>
            <person name="La Cono V."/>
            <person name="Yakimov M.M."/>
        </authorList>
    </citation>
    <scope>NUCLEOTIDE SEQUENCE [LARGE SCALE GENOMIC DNA]</scope>
    <source>
        <strain evidence="14">M27-SA2</strain>
    </source>
</reference>
<dbReference type="GO" id="GO:0009117">
    <property type="term" value="P:nucleotide metabolic process"/>
    <property type="evidence" value="ECO:0007669"/>
    <property type="project" value="UniProtKB-KW"/>
</dbReference>
<dbReference type="KEGG" id="hsf:HLASA_0625"/>
<dbReference type="InterPro" id="IPR002786">
    <property type="entry name" value="Non_canon_purine_NTPase"/>
</dbReference>
<evidence type="ECO:0000256" key="2">
    <source>
        <dbReference type="ARBA" id="ARBA00022723"/>
    </source>
</evidence>
<feature type="domain" description="Non-canonical purine NTP phosphatase/PRRC1" evidence="11">
    <location>
        <begin position="6"/>
        <end position="166"/>
    </location>
</feature>
<evidence type="ECO:0000256" key="8">
    <source>
        <dbReference type="ARBA" id="ARBA00048174"/>
    </source>
</evidence>
<evidence type="ECO:0000259" key="11">
    <source>
        <dbReference type="Pfam" id="PF01931"/>
    </source>
</evidence>
<comment type="caution">
    <text evidence="10">Lacks conserved residue(s) required for the propagation of feature annotation.</text>
</comment>
<dbReference type="InterPro" id="IPR026533">
    <property type="entry name" value="NTPase/PRRC1"/>
</dbReference>
<dbReference type="SUPFAM" id="SSF52972">
    <property type="entry name" value="ITPase-like"/>
    <property type="match status" value="1"/>
</dbReference>
<evidence type="ECO:0000256" key="7">
    <source>
        <dbReference type="ARBA" id="ARBA00023211"/>
    </source>
</evidence>
<evidence type="ECO:0000256" key="6">
    <source>
        <dbReference type="ARBA" id="ARBA00023080"/>
    </source>
</evidence>
<evidence type="ECO:0000313" key="13">
    <source>
        <dbReference type="EMBL" id="ALG81526.1"/>
    </source>
</evidence>
<comment type="function">
    <text evidence="10">Phosphatase that hydrolyzes non-canonical purine nucleotides such as XTP and ITP to their respective diphosphate derivatives. Probably excludes non-canonical purines from DNA/RNA precursor pool, thus preventing their incorporation into DNA/RNA and avoiding chromosomal lesions.</text>
</comment>
<evidence type="ECO:0000256" key="5">
    <source>
        <dbReference type="ARBA" id="ARBA00022842"/>
    </source>
</evidence>
<keyword evidence="7 10" id="KW-0464">Manganese</keyword>
<keyword evidence="3 10" id="KW-0547">Nucleotide-binding</keyword>
<keyword evidence="15" id="KW-1185">Reference proteome</keyword>
<dbReference type="NCBIfam" id="TIGR00258">
    <property type="entry name" value="inosine/xanthosine triphosphatase"/>
    <property type="match status" value="1"/>
</dbReference>
<dbReference type="Gene3D" id="3.90.950.10">
    <property type="match status" value="1"/>
</dbReference>
<sequence length="171" mass="17602">MRVAVGSENPVKRAATERAVGDRAVAIDAVAVDSGVPDQPWGDEQTVQGARTRAERAVSVGGADRGVGIEGGVARVPGASGLFLVMWAAVTDGDAVGLGAGPRLELPDRIADRVEDGEELGPVMDDVLDTTGVAQREGAAGVLTDGIVTREDALYQAVAAAFARFLSDQYE</sequence>
<evidence type="ECO:0000256" key="1">
    <source>
        <dbReference type="ARBA" id="ARBA00001936"/>
    </source>
</evidence>
<dbReference type="PANTHER" id="PTHR34699">
    <property type="match status" value="1"/>
</dbReference>
<name>A0A0F7PAA0_9EURY</name>
<evidence type="ECO:0000256" key="4">
    <source>
        <dbReference type="ARBA" id="ARBA00022801"/>
    </source>
</evidence>
<keyword evidence="2 10" id="KW-0479">Metal-binding</keyword>
<dbReference type="HAMAP" id="MF_00648">
    <property type="entry name" value="Non_canon_purine_NTPase_YjjX"/>
    <property type="match status" value="1"/>
</dbReference>